<keyword evidence="4" id="KW-0812">Transmembrane</keyword>
<dbReference type="SUPFAM" id="SSF58104">
    <property type="entry name" value="Methyl-accepting chemotaxis protein (MCP) signaling domain"/>
    <property type="match status" value="1"/>
</dbReference>
<dbReference type="PANTHER" id="PTHR32089">
    <property type="entry name" value="METHYL-ACCEPTING CHEMOTAXIS PROTEIN MCPB"/>
    <property type="match status" value="1"/>
</dbReference>
<reference evidence="7" key="1">
    <citation type="submission" date="2021-09" db="EMBL/GenBank/DDBJ databases">
        <title>Network and meta-omics reveal the key degrader and cooperation patterns in an efficient 1,4-dioxane-degrading microbial community.</title>
        <authorList>
            <person name="Dai C."/>
        </authorList>
    </citation>
    <scope>NUCLEOTIDE SEQUENCE</scope>
    <source>
        <strain evidence="7">ZM13</strain>
    </source>
</reference>
<dbReference type="PRINTS" id="PR00260">
    <property type="entry name" value="CHEMTRNSDUCR"/>
</dbReference>
<keyword evidence="4" id="KW-0472">Membrane</keyword>
<keyword evidence="4" id="KW-1133">Transmembrane helix</keyword>
<dbReference type="KEGG" id="apol:K9D25_13790"/>
<dbReference type="InterPro" id="IPR004090">
    <property type="entry name" value="Chemotax_Me-accpt_rcpt"/>
</dbReference>
<organism evidence="7 8">
    <name type="scientific">Ancylobacter polymorphus</name>
    <dbReference type="NCBI Taxonomy" id="223390"/>
    <lineage>
        <taxon>Bacteria</taxon>
        <taxon>Pseudomonadati</taxon>
        <taxon>Pseudomonadota</taxon>
        <taxon>Alphaproteobacteria</taxon>
        <taxon>Hyphomicrobiales</taxon>
        <taxon>Xanthobacteraceae</taxon>
        <taxon>Ancylobacter</taxon>
    </lineage>
</organism>
<dbReference type="EMBL" id="CP083239">
    <property type="protein sequence ID" value="UOK69812.1"/>
    <property type="molecule type" value="Genomic_DNA"/>
</dbReference>
<dbReference type="Gene3D" id="1.10.8.500">
    <property type="entry name" value="HAMP domain in histidine kinase"/>
    <property type="match status" value="1"/>
</dbReference>
<dbReference type="AlphaFoldDB" id="A0A9E6ZTK2"/>
<dbReference type="InterPro" id="IPR003660">
    <property type="entry name" value="HAMP_dom"/>
</dbReference>
<sequence length="566" mass="58505">MSFKNLPLIGKISALLLLLAAFAAGGVIFAGTRMQAISSEYQGALTGPASAAVALARANRFTVYFNQGVYQSLSSLTDEDNEAAIKVQKEAVAGFHDRMAEAASKDPSVSEQVKTLVAKFDRFTGEQCGDIVARANASTSAEENIKIVAEWNARCMPTSTALIADIAKEVSSRANDIATLSASLRADADSTVSLVYSIMAAGLVLVLLLAFLATRFGVVKPLEQLRKVFDNLAQGVLAVTVDGTERKDEIGGMARSAEVLRGALVDAEKAREEARQAEMHAAQRVVAQRQAIADEFEAKMGTLVNALSNSSTEVSEAARNLAASAEETSRQAAAVGSAAAEASGSVQTVAAATEELTSSIREIGNQVSGAAGRAVSGAEVVNRAAGEIRELSDAATKIGEVVNLITDIAAQTNLLALNATIEAARAGEAGRGFAVVAQEVKQLAEQTAGATKEIGLKVNDIQQATGRTVGSIEHIVTTIAQIRDATTMIASSVEQQGSATQEIAANTNQAASGTGMVSENIVGVGRAAEMTGAASAQLTSLSGSLAHQASDLKQQVGELVRSLRAA</sequence>
<dbReference type="Pfam" id="PF00015">
    <property type="entry name" value="MCPsignal"/>
    <property type="match status" value="1"/>
</dbReference>
<dbReference type="SMART" id="SM00304">
    <property type="entry name" value="HAMP"/>
    <property type="match status" value="1"/>
</dbReference>
<dbReference type="CDD" id="cd06225">
    <property type="entry name" value="HAMP"/>
    <property type="match status" value="1"/>
</dbReference>
<feature type="domain" description="HAMP" evidence="6">
    <location>
        <begin position="216"/>
        <end position="269"/>
    </location>
</feature>
<evidence type="ECO:0000313" key="8">
    <source>
        <dbReference type="Proteomes" id="UP000831684"/>
    </source>
</evidence>
<evidence type="ECO:0000256" key="2">
    <source>
        <dbReference type="ARBA" id="ARBA00029447"/>
    </source>
</evidence>
<dbReference type="Pfam" id="PF00672">
    <property type="entry name" value="HAMP"/>
    <property type="match status" value="1"/>
</dbReference>
<keyword evidence="1 3" id="KW-0807">Transducer</keyword>
<protein>
    <submittedName>
        <fullName evidence="7">Methyl-accepting chemotaxis protein</fullName>
    </submittedName>
</protein>
<dbReference type="Gene3D" id="1.10.287.950">
    <property type="entry name" value="Methyl-accepting chemotaxis protein"/>
    <property type="match status" value="1"/>
</dbReference>
<dbReference type="GO" id="GO:0006935">
    <property type="term" value="P:chemotaxis"/>
    <property type="evidence" value="ECO:0007669"/>
    <property type="project" value="InterPro"/>
</dbReference>
<evidence type="ECO:0000313" key="7">
    <source>
        <dbReference type="EMBL" id="UOK69812.1"/>
    </source>
</evidence>
<feature type="domain" description="Methyl-accepting transducer" evidence="5">
    <location>
        <begin position="310"/>
        <end position="546"/>
    </location>
</feature>
<evidence type="ECO:0000256" key="3">
    <source>
        <dbReference type="PROSITE-ProRule" id="PRU00284"/>
    </source>
</evidence>
<evidence type="ECO:0000259" key="6">
    <source>
        <dbReference type="PROSITE" id="PS50885"/>
    </source>
</evidence>
<dbReference type="Proteomes" id="UP000831684">
    <property type="component" value="Chromosome"/>
</dbReference>
<dbReference type="RefSeq" id="WP_244376046.1">
    <property type="nucleotide sequence ID" value="NZ_CP083239.1"/>
</dbReference>
<dbReference type="PROSITE" id="PS50885">
    <property type="entry name" value="HAMP"/>
    <property type="match status" value="1"/>
</dbReference>
<dbReference type="PANTHER" id="PTHR32089:SF112">
    <property type="entry name" value="LYSOZYME-LIKE PROTEIN-RELATED"/>
    <property type="match status" value="1"/>
</dbReference>
<gene>
    <name evidence="7" type="ORF">K9D25_13790</name>
</gene>
<dbReference type="GO" id="GO:0016020">
    <property type="term" value="C:membrane"/>
    <property type="evidence" value="ECO:0007669"/>
    <property type="project" value="InterPro"/>
</dbReference>
<name>A0A9E6ZTK2_9HYPH</name>
<evidence type="ECO:0000256" key="4">
    <source>
        <dbReference type="SAM" id="Phobius"/>
    </source>
</evidence>
<dbReference type="PROSITE" id="PS50111">
    <property type="entry name" value="CHEMOTAXIS_TRANSDUC_2"/>
    <property type="match status" value="1"/>
</dbReference>
<proteinExistence type="inferred from homology"/>
<dbReference type="GO" id="GO:0007165">
    <property type="term" value="P:signal transduction"/>
    <property type="evidence" value="ECO:0007669"/>
    <property type="project" value="UniProtKB-KW"/>
</dbReference>
<comment type="similarity">
    <text evidence="2">Belongs to the methyl-accepting chemotaxis (MCP) protein family.</text>
</comment>
<evidence type="ECO:0000256" key="1">
    <source>
        <dbReference type="ARBA" id="ARBA00023224"/>
    </source>
</evidence>
<dbReference type="GO" id="GO:0004888">
    <property type="term" value="F:transmembrane signaling receptor activity"/>
    <property type="evidence" value="ECO:0007669"/>
    <property type="project" value="InterPro"/>
</dbReference>
<dbReference type="InterPro" id="IPR004089">
    <property type="entry name" value="MCPsignal_dom"/>
</dbReference>
<dbReference type="SMART" id="SM00283">
    <property type="entry name" value="MA"/>
    <property type="match status" value="1"/>
</dbReference>
<evidence type="ECO:0000259" key="5">
    <source>
        <dbReference type="PROSITE" id="PS50111"/>
    </source>
</evidence>
<accession>A0A9E6ZTK2</accession>
<feature type="transmembrane region" description="Helical" evidence="4">
    <location>
        <begin position="194"/>
        <end position="218"/>
    </location>
</feature>